<dbReference type="EMBL" id="JAZHXJ010000031">
    <property type="protein sequence ID" value="KAL1880536.1"/>
    <property type="molecule type" value="Genomic_DNA"/>
</dbReference>
<sequence>MYNLVCHCVEKLDMQNIDHKSPNHIRETQLSPPNEGADHYRKGFWALLLVDIFFRLLHDKPAIITANVTEWHVNLPSLDVNPELAEHVVPALAFVKSRLNLLLLRFFDLVGQDSEDKCSVINSIEGPRGEIGALFKDCPVGSLVFGILLRMHVYDR</sequence>
<gene>
    <name evidence="1" type="ORF">VTK73DRAFT_5549</name>
</gene>
<comment type="caution">
    <text evidence="1">The sequence shown here is derived from an EMBL/GenBank/DDBJ whole genome shotgun (WGS) entry which is preliminary data.</text>
</comment>
<accession>A0ABR3XX02</accession>
<dbReference type="Proteomes" id="UP001586593">
    <property type="component" value="Unassembled WGS sequence"/>
</dbReference>
<organism evidence="1 2">
    <name type="scientific">Phialemonium thermophilum</name>
    <dbReference type="NCBI Taxonomy" id="223376"/>
    <lineage>
        <taxon>Eukaryota</taxon>
        <taxon>Fungi</taxon>
        <taxon>Dikarya</taxon>
        <taxon>Ascomycota</taxon>
        <taxon>Pezizomycotina</taxon>
        <taxon>Sordariomycetes</taxon>
        <taxon>Sordariomycetidae</taxon>
        <taxon>Cephalothecales</taxon>
        <taxon>Cephalothecaceae</taxon>
        <taxon>Phialemonium</taxon>
    </lineage>
</organism>
<proteinExistence type="predicted"/>
<protein>
    <recommendedName>
        <fullName evidence="3">Transcription factor domain-containing protein</fullName>
    </recommendedName>
</protein>
<name>A0ABR3XX02_9PEZI</name>
<evidence type="ECO:0008006" key="3">
    <source>
        <dbReference type="Google" id="ProtNLM"/>
    </source>
</evidence>
<evidence type="ECO:0000313" key="2">
    <source>
        <dbReference type="Proteomes" id="UP001586593"/>
    </source>
</evidence>
<reference evidence="1 2" key="1">
    <citation type="journal article" date="2024" name="Commun. Biol.">
        <title>Comparative genomic analysis of thermophilic fungi reveals convergent evolutionary adaptations and gene losses.</title>
        <authorList>
            <person name="Steindorff A.S."/>
            <person name="Aguilar-Pontes M.V."/>
            <person name="Robinson A.J."/>
            <person name="Andreopoulos B."/>
            <person name="LaButti K."/>
            <person name="Kuo A."/>
            <person name="Mondo S."/>
            <person name="Riley R."/>
            <person name="Otillar R."/>
            <person name="Haridas S."/>
            <person name="Lipzen A."/>
            <person name="Grimwood J."/>
            <person name="Schmutz J."/>
            <person name="Clum A."/>
            <person name="Reid I.D."/>
            <person name="Moisan M.C."/>
            <person name="Butler G."/>
            <person name="Nguyen T.T.M."/>
            <person name="Dewar K."/>
            <person name="Conant G."/>
            <person name="Drula E."/>
            <person name="Henrissat B."/>
            <person name="Hansel C."/>
            <person name="Singer S."/>
            <person name="Hutchinson M.I."/>
            <person name="de Vries R.P."/>
            <person name="Natvig D.O."/>
            <person name="Powell A.J."/>
            <person name="Tsang A."/>
            <person name="Grigoriev I.V."/>
        </authorList>
    </citation>
    <scope>NUCLEOTIDE SEQUENCE [LARGE SCALE GENOMIC DNA]</scope>
    <source>
        <strain evidence="1 2">ATCC 24622</strain>
    </source>
</reference>
<evidence type="ECO:0000313" key="1">
    <source>
        <dbReference type="EMBL" id="KAL1880536.1"/>
    </source>
</evidence>
<keyword evidence="2" id="KW-1185">Reference proteome</keyword>